<dbReference type="GO" id="GO:0009653">
    <property type="term" value="P:anatomical structure morphogenesis"/>
    <property type="evidence" value="ECO:0007669"/>
    <property type="project" value="TreeGrafter"/>
</dbReference>
<dbReference type="NCBIfam" id="NF012211">
    <property type="entry name" value="tand_rpt_95"/>
    <property type="match status" value="3"/>
</dbReference>
<dbReference type="Gene3D" id="2.60.40.1200">
    <property type="match status" value="1"/>
</dbReference>
<evidence type="ECO:0000256" key="3">
    <source>
        <dbReference type="ARBA" id="ARBA00023180"/>
    </source>
</evidence>
<evidence type="ECO:0000256" key="2">
    <source>
        <dbReference type="ARBA" id="ARBA00022737"/>
    </source>
</evidence>
<dbReference type="Pfam" id="PF17963">
    <property type="entry name" value="Big_9"/>
    <property type="match status" value="5"/>
</dbReference>
<keyword evidence="7" id="KW-1185">Reference proteome</keyword>
<sequence length="3355" mass="336519">MLHPASKLAAMLRPRSHRFALESRQLFDGAALVEAAHATDAPDAAHAAPAHAEAPHPAAAETHPAAKAVADAPAAAAASEAPAAAATPHAVYVMDQSVVDWQQVVQALPTGSEVILIDNRSDGVAQLAAALHGRTDISALQIVSHGASGQITLGDSVITADNIAEHAAQWAAIGASLTADGDILLYGCDVAGQSDALLVRMSALTGADVAASADATGAAVKGGNWTLERSVGQVEAQVLNDVDYQGLLAAPTVTSAATKLSVSENSTLNAPGADQATLSGWNITNGGVGNVTVVVQVDGDANGAPDLVVGGLTVGNAGAPAGTLSFTGTAAQATAWVNSLVFKATDVELGNTEARAVIQVRVTDAATSLVATRTLAVTVTSSNDPVTLSSTPQAVGEGADTPLTVATLIALDPEVDVALTQQPSQIVYGVTANPQYGYLTLNGVRLGIGSVFTQQDVIDGDVHYVHTATGATQNQPDSFGVRANDGATPVAASAAATIALTIAPVNQAPTVSGLGVVLEGQPGNAVDGTGAPLSQVGNFIVADGGGDDASSALTVRITGLPTDGTLYFTGTALVNGTSVNYTVPHAITAAELATGSGFVIAYEARAGLTYGNNGTRDNTGAGTYPFVDGFKVIVSDAGGGTGTPGSTVETNIAITVRPVNDDPTYTGALAPEATVTATGNSTGSYTGPYAVTLTPAMLNATDVDSVDGQLTFAVTSQSGLNQGTLLLNGKLLPVGGVFTVDDVINGRVQYVQTQGAAAGDTDTFQFQVIDNTIGVRWNADGTSITRVGGVYDNLGDPNRVSDDRLHTFDFTVRLAPTAAGNATGFLPNVNTAVESSSTHAGTDTASSTRGVLDEDGSVVIAGAPSGTDPYLSYVVDGVPPSQVVYTILGLTDGGADWNGAIQRQVSGGWVDLNVYDTFTQADLNAGNIRYKHDGTSEDFQSTVRLSASAGVLVDSNGTLMPDNWDTTFTFYVTPTNDAPAVVGSSNAVVAENGTIGITSGMLQISDPDDATSETRLEGTAQNGTGSPALPNGGGDNFAYNNDATGANALRFRVTSLPPGGTLEYLSGGTWVTLTAGTLIDASLLTNSAGSTGLRFVSDGSEVRSTSFNVEAVDRWNQSSNTATVRIQITNVNDAPQIAATPNLPDPAGSVNNPLTGVTEGSAAQITPGMLSAFDPDSSKSQVQYTVTRAPAHGSVALSTDGGTTFKLLGVGSSFTQADVEAGLVYYVNNGDEGDGKTPGSDPPSDSFGFSLGDGDKEQPGNQFWIHTVPANDVATVTAPASADVLGSGTTPVPITGIVVADTDIDVLVQGEEDFLRVEVSVVDPSNNVVGDARINFTAAAPTSARSLVSGAGSNTLVLQGTRAEVNAALASLTLAFNADKDSTDLRLRTTVDDRLYTAGGVLATGANGGASATTNDDGTLINATNNRASAFTALTVSNVNDVPTLGGATVITVTEDTPLALSNLGFVIADADSFGRDVTVTVQLYSDSNRTALANSATEGAFLLGTTAGLTSATGNNSNTITLTGSIAEVQAALDAIRIASATDFNNGPLYMRTTVSDFAHADGGKQAVTDTTVNLLAVNDAPTLTVPTDKVLAAGTSIALPGFVIGDARDLSQGAVDYVEVTVGATLPGGGPAGTLTVVDSGLATTDNNGSATIVVKGTFADVQATLNSMVFAPTAGNADARVQISTLVDDKSNGAETNPNGTGNNTTAGTFFVNVSNTNDGPVLTAPTAVTVNEDSANNLVPGLSLADPDDFGAVERVTLDLGPGAKGTLTLGTITGLVFSTGDGTADGTMVFQGTKAAINAALATLSFTPTLNTNTVSTTQSLTITVDDLGNTGAGGPLTDTKTVAITITPVNDAPVRNGAGTAVLPAATEDVTGNPSATVASLFTGAFNDLLDTVSGGTTANAFAGIAITANASIPTQGVWQYSTDGTNWTDLPIVSTTSAFLLNPNDSLRFVPAANYFGTPGQLTARLIDGSGAAFTTGTRDNVSNDTTLSGGITRYSNSANAVTLATTVANVNDRPTLSATTLLTITEDTPNATTIGQIAQPSYGDALDNQSSIAGGGNATGTLGWVAITGNTTDASKGQWQYFEAGAWQTVPAAGLGDANAIVLASNTPLRFVATADYNGPVPGGLTIRVADASNATDTGVNLGTGQNLTASLNDGANSTSHWSMAGALNVLVTAVSDAANDTATTHAGVPVTTAVLTNDSFENPGAAVTAVTNGAHGSVVINGNGTVTYTPVAGYVGTDSYTYTVTSGGVTETATVNVTITNVAPVPQPDTNSVPEDTPATGNVLGNETDAETDPLQVTQFVVNGQTAAAGGSVTIAGVGTLTIAANGAYVFTPVADWHGTVPQVTYTATDGNSNGTVTSTLDIVVTPVVDIANDTIATHAGTPVVVPVLGNDGFENPGAAVTVVTAGAHGTVVINANGTVTYTPVAGYVGPDSFTYTVTSGGVTETATVIVDVTNVPPVARPDTGSVDEDGPPLVRNAATGVLASAGVPGSVDSDPDGDPIAVIGVSAGTATSVGGIPTTTVGQSVTGVYGTLVLQADGSYQYDVQNANPTVNALKTGQQLQDVFSYAISDGLGGTAFTTLTITINGNTDVASGPSIVAVDGNGAAVGEVEVHEAGLTDGPAGPDGRETATGTIVIDTADGLSTVTIGGTPLTVAQLLAITPATPVVIDTPQGTLTLTGYVVTTAQGVPTLSTLSYSYTLDGQVSQPGAIDSTEAIALQVTDAGGGISAGVLTVRIVDDVPVATIDTAVIGEDDGVGTVSSNLKTNDLNGADNANGVPVTGVASGGNVGAVGSPLATAYGSIVVNADGSYTYTLDNAHPAVQRLVAGETLTETVTYTITDADGDTSVATLTLTVQGRNDVATLQIVDGNGGDIGQATVNERGLGDSGDASETTTGRFVIGTPDGLGSVQVGGVSVTPAQLAALGGTPVVIATARGTITLTGFDAATGTLTYSYTLGGNAAHGGGEITDDIAVTVTDRDGDSTSATLRVRVVDDVPTARNDAAGLGIALPNATVGGNVFGTGGRGPGDVADRLGADVTPTPVSGFSFNGVSGVIGGAPLAGAYGTLQLRADGSYVYAVNDRQQAVAALGDGKTLTEVFSYTITDADGSTSTAQLVITIRGASPARPLTGDQIFPVDYPNENRRITQGMQPALFVQLAVRWSERLSEAASAAIATRVAGGDATYGADDIQSETLRIPQDMGNVQHVSRDGVAFSLRMLADLRQSLAMRGLGAGLPDGANALFGDFPGFTVPAAEGDGSAPSAAAAPGAERIVVPAARPHADARDAADAVDAAALGALAVPGAQASVDGARSFSQRLALAAGERGSVRDLVRMQQQREAVRVKVKQVTL</sequence>
<feature type="region of interest" description="Disordered" evidence="4">
    <location>
        <begin position="1230"/>
        <end position="1253"/>
    </location>
</feature>
<name>A0A843BCC9_9BURK</name>
<feature type="domain" description="Cadherin" evidence="5">
    <location>
        <begin position="989"/>
        <end position="1143"/>
    </location>
</feature>
<evidence type="ECO:0000256" key="1">
    <source>
        <dbReference type="ARBA" id="ARBA00022729"/>
    </source>
</evidence>
<comment type="caution">
    <text evidence="6">The sequence shown here is derived from an EMBL/GenBank/DDBJ whole genome shotgun (WGS) entry which is preliminary data.</text>
</comment>
<dbReference type="GO" id="GO:0007156">
    <property type="term" value="P:homophilic cell adhesion via plasma membrane adhesion molecules"/>
    <property type="evidence" value="ECO:0007669"/>
    <property type="project" value="InterPro"/>
</dbReference>
<reference evidence="6" key="1">
    <citation type="submission" date="2020-12" db="EMBL/GenBank/DDBJ databases">
        <title>Comamonas sp. nov., isolated from stream water.</title>
        <authorList>
            <person name="Park K.-H."/>
        </authorList>
    </citation>
    <scope>NUCLEOTIDE SEQUENCE</scope>
    <source>
        <strain evidence="6">EJ-4</strain>
    </source>
</reference>
<dbReference type="PANTHER" id="PTHR45739">
    <property type="entry name" value="MATRIX PROTEIN, PUTATIVE-RELATED"/>
    <property type="match status" value="1"/>
</dbReference>
<keyword evidence="1" id="KW-0732">Signal</keyword>
<dbReference type="Proteomes" id="UP000530032">
    <property type="component" value="Unassembled WGS sequence"/>
</dbReference>
<evidence type="ECO:0000256" key="4">
    <source>
        <dbReference type="SAM" id="MobiDB-lite"/>
    </source>
</evidence>
<feature type="region of interest" description="Disordered" evidence="4">
    <location>
        <begin position="1007"/>
        <end position="1032"/>
    </location>
</feature>
<dbReference type="InterPro" id="IPR051561">
    <property type="entry name" value="FRAS1_ECM"/>
</dbReference>
<dbReference type="InterPro" id="IPR002126">
    <property type="entry name" value="Cadherin-like_dom"/>
</dbReference>
<keyword evidence="2" id="KW-0677">Repeat</keyword>
<dbReference type="Gene3D" id="2.60.40.10">
    <property type="entry name" value="Immunoglobulins"/>
    <property type="match status" value="1"/>
</dbReference>
<organism evidence="6 7">
    <name type="scientific">Comamonas suwonensis</name>
    <dbReference type="NCBI Taxonomy" id="2606214"/>
    <lineage>
        <taxon>Bacteria</taxon>
        <taxon>Pseudomonadati</taxon>
        <taxon>Pseudomonadota</taxon>
        <taxon>Betaproteobacteria</taxon>
        <taxon>Burkholderiales</taxon>
        <taxon>Comamonadaceae</taxon>
        <taxon>Comamonas</taxon>
    </lineage>
</organism>
<keyword evidence="3" id="KW-0325">Glycoprotein</keyword>
<dbReference type="EMBL" id="JABBCQ020000029">
    <property type="protein sequence ID" value="MBI1626910.1"/>
    <property type="molecule type" value="Genomic_DNA"/>
</dbReference>
<dbReference type="NCBIfam" id="TIGR01965">
    <property type="entry name" value="VCBS_repeat"/>
    <property type="match status" value="3"/>
</dbReference>
<evidence type="ECO:0000313" key="7">
    <source>
        <dbReference type="Proteomes" id="UP000530032"/>
    </source>
</evidence>
<protein>
    <submittedName>
        <fullName evidence="6">DUF4347 domain-containing protein</fullName>
    </submittedName>
</protein>
<feature type="domain" description="Cadherin" evidence="5">
    <location>
        <begin position="1726"/>
        <end position="1861"/>
    </location>
</feature>
<dbReference type="Pfam" id="PF16184">
    <property type="entry name" value="Cadherin_3"/>
    <property type="match status" value="3"/>
</dbReference>
<dbReference type="PROSITE" id="PS50268">
    <property type="entry name" value="CADHERIN_2"/>
    <property type="match status" value="2"/>
</dbReference>
<dbReference type="InterPro" id="IPR039005">
    <property type="entry name" value="CSPG_rpt"/>
</dbReference>
<proteinExistence type="predicted"/>
<dbReference type="InterPro" id="IPR010221">
    <property type="entry name" value="VCBS_dom"/>
</dbReference>
<dbReference type="PROSITE" id="PS51854">
    <property type="entry name" value="CSPG"/>
    <property type="match status" value="3"/>
</dbReference>
<dbReference type="PANTHER" id="PTHR45739:SF8">
    <property type="entry name" value="FRAS1-RELATED EXTRACELLULAR MATRIX PROTEIN 1"/>
    <property type="match status" value="1"/>
</dbReference>
<dbReference type="InterPro" id="IPR013783">
    <property type="entry name" value="Ig-like_fold"/>
</dbReference>
<evidence type="ECO:0000313" key="6">
    <source>
        <dbReference type="EMBL" id="MBI1626910.1"/>
    </source>
</evidence>
<gene>
    <name evidence="6" type="ORF">HF327_020780</name>
</gene>
<accession>A0A843BCC9</accession>
<evidence type="ECO:0000259" key="5">
    <source>
        <dbReference type="PROSITE" id="PS50268"/>
    </source>
</evidence>
<feature type="region of interest" description="Disordered" evidence="4">
    <location>
        <begin position="40"/>
        <end position="73"/>
    </location>
</feature>
<dbReference type="GO" id="GO:0016020">
    <property type="term" value="C:membrane"/>
    <property type="evidence" value="ECO:0007669"/>
    <property type="project" value="InterPro"/>
</dbReference>
<dbReference type="Gene3D" id="2.60.40.3440">
    <property type="match status" value="2"/>
</dbReference>
<dbReference type="Pfam" id="PF14252">
    <property type="entry name" value="DUF4347"/>
    <property type="match status" value="1"/>
</dbReference>
<dbReference type="GO" id="GO:0005509">
    <property type="term" value="F:calcium ion binding"/>
    <property type="evidence" value="ECO:0007669"/>
    <property type="project" value="InterPro"/>
</dbReference>
<dbReference type="RefSeq" id="WP_198462260.1">
    <property type="nucleotide sequence ID" value="NZ_JABBCQ020000029.1"/>
</dbReference>
<dbReference type="InterPro" id="IPR025592">
    <property type="entry name" value="DUF4347"/>
</dbReference>